<accession>A0A422NY41</accession>
<proteinExistence type="predicted"/>
<keyword evidence="3" id="KW-1185">Reference proteome</keyword>
<evidence type="ECO:0000313" key="2">
    <source>
        <dbReference type="EMBL" id="RNF10423.1"/>
    </source>
</evidence>
<name>A0A422NY41_TRYRA</name>
<dbReference type="GeneID" id="40325529"/>
<dbReference type="Proteomes" id="UP000283634">
    <property type="component" value="Unassembled WGS sequence"/>
</dbReference>
<evidence type="ECO:0000256" key="1">
    <source>
        <dbReference type="SAM" id="MobiDB-lite"/>
    </source>
</evidence>
<dbReference type="EMBL" id="MKGL01000032">
    <property type="protein sequence ID" value="RNF10423.1"/>
    <property type="molecule type" value="Genomic_DNA"/>
</dbReference>
<organism evidence="2 3">
    <name type="scientific">Trypanosoma rangeli</name>
    <dbReference type="NCBI Taxonomy" id="5698"/>
    <lineage>
        <taxon>Eukaryota</taxon>
        <taxon>Discoba</taxon>
        <taxon>Euglenozoa</taxon>
        <taxon>Kinetoplastea</taxon>
        <taxon>Metakinetoplastina</taxon>
        <taxon>Trypanosomatida</taxon>
        <taxon>Trypanosomatidae</taxon>
        <taxon>Trypanosoma</taxon>
        <taxon>Herpetosoma</taxon>
    </lineage>
</organism>
<comment type="caution">
    <text evidence="2">The sequence shown here is derived from an EMBL/GenBank/DDBJ whole genome shotgun (WGS) entry which is preliminary data.</text>
</comment>
<protein>
    <submittedName>
        <fullName evidence="2">Uncharacterized protein</fullName>
    </submittedName>
</protein>
<dbReference type="RefSeq" id="XP_029241553.1">
    <property type="nucleotide sequence ID" value="XM_029378630.1"/>
</dbReference>
<gene>
    <name evidence="2" type="ORF">TraAM80_01596</name>
</gene>
<feature type="compositionally biased region" description="Basic residues" evidence="1">
    <location>
        <begin position="13"/>
        <end position="24"/>
    </location>
</feature>
<evidence type="ECO:0000313" key="3">
    <source>
        <dbReference type="Proteomes" id="UP000283634"/>
    </source>
</evidence>
<feature type="region of interest" description="Disordered" evidence="1">
    <location>
        <begin position="1"/>
        <end position="24"/>
    </location>
</feature>
<reference evidence="2 3" key="1">
    <citation type="journal article" date="2018" name="BMC Genomics">
        <title>Genomic comparison of Trypanosoma conorhini and Trypanosoma rangeli to Trypanosoma cruzi strains of high and low virulence.</title>
        <authorList>
            <person name="Bradwell K.R."/>
            <person name="Koparde V.N."/>
            <person name="Matveyev A.V."/>
            <person name="Serrano M.G."/>
            <person name="Alves J.M."/>
            <person name="Parikh H."/>
            <person name="Huang B."/>
            <person name="Lee V."/>
            <person name="Espinosa-Alvarez O."/>
            <person name="Ortiz P.A."/>
            <person name="Costa-Martins A.G."/>
            <person name="Teixeira M.M."/>
            <person name="Buck G.A."/>
        </authorList>
    </citation>
    <scope>NUCLEOTIDE SEQUENCE [LARGE SCALE GENOMIC DNA]</scope>
    <source>
        <strain evidence="2 3">AM80</strain>
    </source>
</reference>
<sequence>MTRAACERMAPPHPHKIRQKRKRHKKGFTTILRRVGHAAPNPLPPFLPRSSRSRRGVRSVLIIAVKDGEHVLVVVEQITDAGLGVAGDAALFLDAVRRPVLAPEGGVVVNHGCVAEPNYILRAVTALQRNDLLPHMHVDTHRH</sequence>
<dbReference type="AlphaFoldDB" id="A0A422NY41"/>